<evidence type="ECO:0000256" key="15">
    <source>
        <dbReference type="ARBA" id="ARBA00022989"/>
    </source>
</evidence>
<comment type="subcellular location">
    <subcellularLocation>
        <location evidence="3">Membrane</location>
    </subcellularLocation>
</comment>
<keyword evidence="14" id="KW-0249">Electron transport</keyword>
<keyword evidence="10" id="KW-0812">Transmembrane</keyword>
<dbReference type="GO" id="GO:0032259">
    <property type="term" value="P:methylation"/>
    <property type="evidence" value="ECO:0007669"/>
    <property type="project" value="UniProtKB-KW"/>
</dbReference>
<dbReference type="eggNOG" id="KOG1001">
    <property type="taxonomic scope" value="Eukaryota"/>
</dbReference>
<evidence type="ECO:0000256" key="5">
    <source>
        <dbReference type="ARBA" id="ARBA00008388"/>
    </source>
</evidence>
<dbReference type="GeneID" id="20227865"/>
<evidence type="ECO:0000313" key="21">
    <source>
        <dbReference type="EMBL" id="EGB11874.1"/>
    </source>
</evidence>
<dbReference type="SMART" id="SM00487">
    <property type="entry name" value="DEXDc"/>
    <property type="match status" value="1"/>
</dbReference>
<dbReference type="FunFam" id="3.40.50.1100:FF:000003">
    <property type="entry name" value="Cystathionine beta-synthase"/>
    <property type="match status" value="1"/>
</dbReference>
<gene>
    <name evidence="21" type="ORF">AURANDRAFT_70672</name>
</gene>
<keyword evidence="9" id="KW-0808">Transferase</keyword>
<evidence type="ECO:0000256" key="1">
    <source>
        <dbReference type="ARBA" id="ARBA00001933"/>
    </source>
</evidence>
<dbReference type="InterPro" id="IPR038718">
    <property type="entry name" value="SNF2-like_sf"/>
</dbReference>
<keyword evidence="12" id="KW-0378">Hydrolase</keyword>
<comment type="cofactor">
    <cofactor evidence="2">
        <name>Fe cation</name>
        <dbReference type="ChEBI" id="CHEBI:24875"/>
    </cofactor>
</comment>
<dbReference type="InterPro" id="IPR050214">
    <property type="entry name" value="Cys_Synth/Cystath_Beta-Synth"/>
</dbReference>
<dbReference type="EMBL" id="GL833121">
    <property type="protein sequence ID" value="EGB11874.1"/>
    <property type="molecule type" value="Genomic_DNA"/>
</dbReference>
<dbReference type="RefSeq" id="XP_009032991.1">
    <property type="nucleotide sequence ID" value="XM_009034743.1"/>
</dbReference>
<dbReference type="SUPFAM" id="SSF47336">
    <property type="entry name" value="ACP-like"/>
    <property type="match status" value="1"/>
</dbReference>
<dbReference type="Gene3D" id="3.40.50.300">
    <property type="entry name" value="P-loop containing nucleotide triphosphate hydrolases"/>
    <property type="match status" value="1"/>
</dbReference>
<dbReference type="GO" id="GO:0008168">
    <property type="term" value="F:methyltransferase activity"/>
    <property type="evidence" value="ECO:0007669"/>
    <property type="project" value="UniProtKB-KW"/>
</dbReference>
<dbReference type="SUPFAM" id="SSF53335">
    <property type="entry name" value="S-adenosyl-L-methionine-dependent methyltransferases"/>
    <property type="match status" value="1"/>
</dbReference>
<dbReference type="OrthoDB" id="423221at2759"/>
<feature type="compositionally biased region" description="Acidic residues" evidence="19">
    <location>
        <begin position="1628"/>
        <end position="1649"/>
    </location>
</feature>
<evidence type="ECO:0000259" key="20">
    <source>
        <dbReference type="PROSITE" id="PS50075"/>
    </source>
</evidence>
<dbReference type="PROSITE" id="PS50075">
    <property type="entry name" value="CARRIER"/>
    <property type="match status" value="1"/>
</dbReference>
<dbReference type="GO" id="GO:0006535">
    <property type="term" value="P:cysteine biosynthetic process from serine"/>
    <property type="evidence" value="ECO:0007669"/>
    <property type="project" value="InterPro"/>
</dbReference>
<feature type="compositionally biased region" description="Polar residues" evidence="19">
    <location>
        <begin position="65"/>
        <end position="74"/>
    </location>
</feature>
<dbReference type="GO" id="GO:0016020">
    <property type="term" value="C:membrane"/>
    <property type="evidence" value="ECO:0007669"/>
    <property type="project" value="UniProtKB-SubCell"/>
</dbReference>
<sequence length="3210" mass="343132">MPPKKKASVTKAAVPITAMFSKKPKKDAAPSPAPAAACDENKKPSPERAATPTPTKPRVAELQEAPNSRSSPRLRTTARKDYSEAPGSDDDEEEERAPKKRPARAKKPAASSDDDDFVATGRASDDDASSDDDDDDDDDESSESDGIFETKKKAKKPAAKRAAPRKKQAVDPAMVVDSDTVAAPVELSAEEKELKWPIKPVPPAFKPKAAPAADDDDEEASPSTSKKRKSKSSTGSAFDVMMKSAKTPSRKKKAGDDDEKFSADLDNDLPVISRPHDIFADIVRRFPEIGELAKSMDRPLRVATMCSGTEAPILAMDLTSQACEAQHGSPFPVEHIFSSEVEPFKQAYIQRNFAPPLLFRDVRELGNKRAHTAFGALEDVPQDRDHFDVLIAGTSCVDYSNLNDHKKTLDQGGESGQTFYGMHEWVQRARPTLVLLENVCGAPWGGMIKNFADIKYHARHSRLDTKHFYLPQTRTRGYLLAVAHERCGPGVLDAWEEKLAKMRRAASASLEAFMLAPDDPRVSAARADLKHVSRNKNDVPWEKCEARHARVRGEEKLGQKRPVTNWSHGTNNASLPDFAWRDWAHAQTERVLDSIDIDYMRLVQKKVDASFKTSVWDLSQNVDRSNPTNSKLGICPCLTPSLCAYVTNQGRPVIGVETLALQGIPIDDLLLTRESEDNLTSLSGNAMSTTVVGSALLAALLVLPMESLENMGLASETAAKKAKTGGQEGQEDEAAVAVKESAMAAPRALPMGALDDVASPLFEAGTPVTYGALRHAGIRTMRRCICESRNSNSDARILRCEKSGHTACENCAGKPEHYFAPDDTPRSEPRAFEKALAKALPGSVVLAGVGRAALEKAVAGADGVDDSILDAWLDHVADLDGTELRQAGVARGDDWKATFADAAGKFTAELRVGDGSPEWLVYADAPPGKGALRDAFKTPVLRGATSPEGGLLSVAWSAHGPGGASSNVTISHGGDLIDTFESTFAMEDGSVGSKRHSVITVEGDASVAGTYDALPKCSAALGSLHKRRGGDVYFFLESEPVGKPENDGYVFALDWRKLKLSEQRASIVARLDVKWKPPVAGDGVNFKKAELSRSVDAVAPVWCALPGASLEAAAGRDGVVAKVEASLSGAVDLSTASPRDALAVLQCAVPVGDDLATLGGVWSPKAARDAWAPLAAAKLGACGVVATQTSREIGFVTPRLELPGALGAWSSAAHVEVFADALAKTGTCCAVCAPTPPTLEWAKEAGKRSTTFIAVEDPYSAGVYERALKHRPSTFAMQARLDSKGGKGELRVAVNARALCARAFASLPARVHARREGDTVLEWRVVPGEPTFQRERAPNRPFGLTSNRGDVEAAQPASFVASGASLRPEQLRSLTWMLAMERGETFIEEEVVDDTLSALGWRAEARVRVPTTVRGGVLADAVGYGKTAITLALIDETKTDEPPALPAYHVAADGAPKAIPCKATLIVVPKHLMAQWPSELKKFLGGAAAKKYNVITIATMLDLKKLTVAKMLAADIVFVAVSAFRTDAFYDHLAEFAAVHKLPKKGGRHFQEVHAKAIANVERYVGLLQAEGPDALRKARKADKARDEVTIAVNTSKKQAYKDAAPLRGAREKTAAPKKKKAEKPDEPMPDAADDDEPMDDEDSESEEEEVKKPKKDAWKKLQAPPLQLFHFARKVVDEYTYLEARDVPTIHAIKARSSWVLSGTPPIDSFDDVKSIAAFLGVHLGAADPVQLTKKGTVARADAHKELSKSEMFHEFMENRSESWHARRRDLAQAFVNRFVRQNVAEIDEIPFVEHVRSVDLPSAERAVYLELEHHLRALEMQTSKHAGRGRAGSARSDREARLREALEGSSDAHEALLKRCAYSTLDGGAKGAPATVVGACDLVVARREAELDECANQIRREVAAAYRLEGELRRWDAARPMSGPTVKSKPCLDAFDKFDSATGMWYAEDVGGSAAGKKRKAADRVCGHKHMRELADELAGGYGDAEASAKLLAIVDEAKQDAAKSPNCSLAKPAAADDSDDDASDDDSDAPKKKKKPKKKAKKKVDEKDRAKYIEDVSYHHKIDALVFPEPVVAGESEPKRAERAATLKELMWALRNQVYELRALNKEFVGRMRSLRFFRGIARAAKRKGLTCDATGAKLDLAKFALLSCCGHAGDVDALKLAAAREACPVPGCKAPVRLHSVVPCAAFAADDGATVAAPHGAKLAQIVDLVKSLPGDERVLVFVQFADLLAKVDGVLNDSGIKTLKIKGSAHQMMNAMTAFQAETLAKDDPRVLLLELHNESASGANLTTANHAIFVHPLHVDKLQTYMACETQAIGRVRRYGQKRTVNLYRFLAADTVDSRLFESRRDELAPTPQAMADDLAAENARLRARLAALEGPSIASSIVELVGNTPLLRLDAASAECGEVLGKLEFLNPGGSVKDRAALEIVLAAERDGSLRPGATLVDATSGNTGVALAMVAAARGYGCVVVMPRLGPNVERYALIKAYGGAVLLSEVADGTEGMLALAERACAAIDGAFFCGQFANPANERSHYAATGPEIWRQCGGRLDAVVVGAGAGRRTGGTAAGVGRALREAAAAAGAAPPPEIIVVEPELSRVLSGGQHHNGHGVTGIGAGVPLAFVAAAGEAAPSKLGDALDAARDLGLTAGVLAGPSSGAALCVARRVARRLGPKSRVVVVLPSAGERYLTHPLFDAARREAESELRRAVAPGRSDAAAELAKLRREAAPARRAPPPPAVVDARAALEADVAAVVAGLLGVDAVPPDARLEDLGATSLTAARLLGKLAQSGALAEGSLPGAKVALLKVALLGTARDLARVLLRLGPGDAPLPGAPAPPGYAVHFAALSAFLASLFEGLPVAGGEDAGMTGAFRVTLATPNGSVLLSPYGFIDTPARRARLAATRAATPLIGDFLLSTPMAIDAPAATPSLQDPTPPAAAAASSAPFAETTVADHAWRQTNHIWSEEELGRVTATSHAPVTASDYATKGFMNVLYHGFNFITGYDHADPSPSSVAWRLIILESFAGVPGFVAAGFRHFYSLRELKRDHGAIFTFLEEAENERMHLLVCMKMFEASPATRALVVAAQFTMTPLLCATYAASPRAMHRFVGYLEETAVMTYANLVEKAATPGTRLHGAWAGLDAPDIAKSYWKLDDDASWAECLRHMLADESHHRDVNHAFAELPRDAENPFIGDHMRDFDKAATAHAAAKRRE</sequence>
<dbReference type="Pfam" id="PF00145">
    <property type="entry name" value="DNA_methylase"/>
    <property type="match status" value="1"/>
</dbReference>
<dbReference type="InterPro" id="IPR001216">
    <property type="entry name" value="P-phosphate_BS"/>
</dbReference>
<evidence type="ECO:0000256" key="7">
    <source>
        <dbReference type="ARBA" id="ARBA00022603"/>
    </source>
</evidence>
<dbReference type="Pfam" id="PF00291">
    <property type="entry name" value="PALP"/>
    <property type="match status" value="1"/>
</dbReference>
<keyword evidence="11" id="KW-0479">Metal-binding</keyword>
<organism evidence="22">
    <name type="scientific">Aureococcus anophagefferens</name>
    <name type="common">Harmful bloom alga</name>
    <dbReference type="NCBI Taxonomy" id="44056"/>
    <lineage>
        <taxon>Eukaryota</taxon>
        <taxon>Sar</taxon>
        <taxon>Stramenopiles</taxon>
        <taxon>Ochrophyta</taxon>
        <taxon>Pelagophyceae</taxon>
        <taxon>Pelagomonadales</taxon>
        <taxon>Pelagomonadaceae</taxon>
        <taxon>Aureococcus</taxon>
    </lineage>
</organism>
<protein>
    <recommendedName>
        <fullName evidence="20">Carrier domain-containing protein</fullName>
    </recommendedName>
</protein>
<dbReference type="Gene3D" id="3.40.50.10810">
    <property type="entry name" value="Tandem AAA-ATPase domain"/>
    <property type="match status" value="1"/>
</dbReference>
<feature type="region of interest" description="Disordered" evidence="19">
    <location>
        <begin position="189"/>
        <end position="263"/>
    </location>
</feature>
<dbReference type="Gene3D" id="3.40.50.150">
    <property type="entry name" value="Vaccinia Virus protein VP39"/>
    <property type="match status" value="1"/>
</dbReference>
<keyword evidence="15" id="KW-1133">Transmembrane helix</keyword>
<feature type="compositionally biased region" description="Acidic residues" evidence="19">
    <location>
        <begin position="2019"/>
        <end position="2030"/>
    </location>
</feature>
<feature type="region of interest" description="Disordered" evidence="19">
    <location>
        <begin position="1"/>
        <end position="177"/>
    </location>
</feature>
<dbReference type="InterPro" id="IPR001525">
    <property type="entry name" value="C5_MeTfrase"/>
</dbReference>
<keyword evidence="8" id="KW-0679">Respiratory chain</keyword>
<dbReference type="GO" id="GO:0016787">
    <property type="term" value="F:hydrolase activity"/>
    <property type="evidence" value="ECO:0007669"/>
    <property type="project" value="UniProtKB-KW"/>
</dbReference>
<dbReference type="eggNOG" id="KOG1252">
    <property type="taxonomic scope" value="Eukaryota"/>
</dbReference>
<evidence type="ECO:0000256" key="3">
    <source>
        <dbReference type="ARBA" id="ARBA00004370"/>
    </source>
</evidence>
<evidence type="ECO:0000256" key="8">
    <source>
        <dbReference type="ARBA" id="ARBA00022660"/>
    </source>
</evidence>
<evidence type="ECO:0000256" key="4">
    <source>
        <dbReference type="ARBA" id="ARBA00007103"/>
    </source>
</evidence>
<dbReference type="Gene3D" id="1.20.1260.140">
    <property type="entry name" value="Alternative oxidase"/>
    <property type="match status" value="1"/>
</dbReference>
<dbReference type="CDD" id="cd18793">
    <property type="entry name" value="SF2_C_SNF"/>
    <property type="match status" value="1"/>
</dbReference>
<comment type="similarity">
    <text evidence="5">Belongs to the alternative oxidase family.</text>
</comment>
<proteinExistence type="inferred from homology"/>
<evidence type="ECO:0000256" key="6">
    <source>
        <dbReference type="ARBA" id="ARBA00022448"/>
    </source>
</evidence>
<keyword evidence="17" id="KW-0408">Iron</keyword>
<dbReference type="GO" id="GO:0046872">
    <property type="term" value="F:metal ion binding"/>
    <property type="evidence" value="ECO:0007669"/>
    <property type="project" value="UniProtKB-KW"/>
</dbReference>
<dbReference type="InterPro" id="IPR009081">
    <property type="entry name" value="PP-bd_ACP"/>
</dbReference>
<feature type="compositionally biased region" description="Acidic residues" evidence="19">
    <location>
        <begin position="126"/>
        <end position="143"/>
    </location>
</feature>
<dbReference type="InterPro" id="IPR014001">
    <property type="entry name" value="Helicase_ATP-bd"/>
</dbReference>
<dbReference type="PANTHER" id="PTHR10314">
    <property type="entry name" value="CYSTATHIONINE BETA-SYNTHASE"/>
    <property type="match status" value="1"/>
</dbReference>
<dbReference type="InterPro" id="IPR000330">
    <property type="entry name" value="SNF2_N"/>
</dbReference>
<evidence type="ECO:0000256" key="16">
    <source>
        <dbReference type="ARBA" id="ARBA00023002"/>
    </source>
</evidence>
<comment type="cofactor">
    <cofactor evidence="1">
        <name>pyridoxal 5'-phosphate</name>
        <dbReference type="ChEBI" id="CHEBI:597326"/>
    </cofactor>
</comment>
<dbReference type="GO" id="GO:0005524">
    <property type="term" value="F:ATP binding"/>
    <property type="evidence" value="ECO:0007669"/>
    <property type="project" value="InterPro"/>
</dbReference>
<comment type="similarity">
    <text evidence="4">Belongs to the cysteine synthase/cystathionine beta-synthase family.</text>
</comment>
<dbReference type="SUPFAM" id="SSF53686">
    <property type="entry name" value="Tryptophan synthase beta subunit-like PLP-dependent enzymes"/>
    <property type="match status" value="1"/>
</dbReference>
<name>F0XZ43_AURAN</name>
<keyword evidence="6" id="KW-0813">Transport</keyword>
<dbReference type="Pfam" id="PF00176">
    <property type="entry name" value="SNF2-rel_dom"/>
    <property type="match status" value="1"/>
</dbReference>
<reference evidence="21 22" key="1">
    <citation type="journal article" date="2011" name="Proc. Natl. Acad. Sci. U.S.A.">
        <title>Niche of harmful alga Aureococcus anophagefferens revealed through ecogenomics.</title>
        <authorList>
            <person name="Gobler C.J."/>
            <person name="Berry D.L."/>
            <person name="Dyhrman S.T."/>
            <person name="Wilhelm S.W."/>
            <person name="Salamov A."/>
            <person name="Lobanov A.V."/>
            <person name="Zhang Y."/>
            <person name="Collier J.L."/>
            <person name="Wurch L.L."/>
            <person name="Kustka A.B."/>
            <person name="Dill B.D."/>
            <person name="Shah M."/>
            <person name="VerBerkmoes N.C."/>
            <person name="Kuo A."/>
            <person name="Terry A."/>
            <person name="Pangilinan J."/>
            <person name="Lindquist E.A."/>
            <person name="Lucas S."/>
            <person name="Paulsen I.T."/>
            <person name="Hattenrath-Lehmann T.K."/>
            <person name="Talmage S.C."/>
            <person name="Walker E.A."/>
            <person name="Koch F."/>
            <person name="Burson A.M."/>
            <person name="Marcoval M.A."/>
            <person name="Tang Y.Z."/>
            <person name="Lecleir G.R."/>
            <person name="Coyne K.J."/>
            <person name="Berg G.M."/>
            <person name="Bertrand E.M."/>
            <person name="Saito M.A."/>
            <person name="Gladyshev V.N."/>
            <person name="Grigoriev I.V."/>
        </authorList>
    </citation>
    <scope>NUCLEOTIDE SEQUENCE [LARGE SCALE GENOMIC DNA]</scope>
    <source>
        <strain evidence="22">CCMP 1984</strain>
    </source>
</reference>
<evidence type="ECO:0000313" key="22">
    <source>
        <dbReference type="Proteomes" id="UP000002729"/>
    </source>
</evidence>
<keyword evidence="7" id="KW-0489">Methyltransferase</keyword>
<evidence type="ECO:0000256" key="9">
    <source>
        <dbReference type="ARBA" id="ARBA00022679"/>
    </source>
</evidence>
<evidence type="ECO:0000256" key="19">
    <source>
        <dbReference type="SAM" id="MobiDB-lite"/>
    </source>
</evidence>
<dbReference type="OMA" id="SMIPYIT"/>
<feature type="region of interest" description="Disordered" evidence="19">
    <location>
        <begin position="1600"/>
        <end position="1658"/>
    </location>
</feature>
<evidence type="ECO:0000256" key="2">
    <source>
        <dbReference type="ARBA" id="ARBA00001962"/>
    </source>
</evidence>
<evidence type="ECO:0000256" key="14">
    <source>
        <dbReference type="ARBA" id="ARBA00022982"/>
    </source>
</evidence>
<dbReference type="InterPro" id="IPR036052">
    <property type="entry name" value="TrpB-like_PALP_sf"/>
</dbReference>
<dbReference type="SUPFAM" id="SSF52540">
    <property type="entry name" value="P-loop containing nucleoside triphosphate hydrolases"/>
    <property type="match status" value="2"/>
</dbReference>
<dbReference type="InterPro" id="IPR049730">
    <property type="entry name" value="SNF2/RAD54-like_C"/>
</dbReference>
<feature type="compositionally biased region" description="Basic residues" evidence="19">
    <location>
        <begin position="2034"/>
        <end position="2045"/>
    </location>
</feature>
<dbReference type="PROSITE" id="PS00901">
    <property type="entry name" value="CYS_SYNTHASE"/>
    <property type="match status" value="1"/>
</dbReference>
<dbReference type="Proteomes" id="UP000002729">
    <property type="component" value="Unassembled WGS sequence"/>
</dbReference>
<dbReference type="InParanoid" id="F0XZ43"/>
<dbReference type="Pfam" id="PF00550">
    <property type="entry name" value="PP-binding"/>
    <property type="match status" value="1"/>
</dbReference>
<dbReference type="GO" id="GO:0009916">
    <property type="term" value="F:alternative oxidase activity"/>
    <property type="evidence" value="ECO:0007669"/>
    <property type="project" value="InterPro"/>
</dbReference>
<keyword evidence="18" id="KW-0472">Membrane</keyword>
<dbReference type="InterPro" id="IPR027417">
    <property type="entry name" value="P-loop_NTPase"/>
</dbReference>
<dbReference type="Gene3D" id="1.10.1200.10">
    <property type="entry name" value="ACP-like"/>
    <property type="match status" value="1"/>
</dbReference>
<dbReference type="InterPro" id="IPR036736">
    <property type="entry name" value="ACP-like_sf"/>
</dbReference>
<dbReference type="CDD" id="cd01561">
    <property type="entry name" value="CBS_like"/>
    <property type="match status" value="1"/>
</dbReference>
<dbReference type="InterPro" id="IPR002680">
    <property type="entry name" value="AOX"/>
</dbReference>
<dbReference type="InterPro" id="IPR001926">
    <property type="entry name" value="TrpB-like_PALP"/>
</dbReference>
<evidence type="ECO:0000256" key="13">
    <source>
        <dbReference type="ARBA" id="ARBA00022898"/>
    </source>
</evidence>
<accession>F0XZ43</accession>
<feature type="compositionally biased region" description="Basic residues" evidence="19">
    <location>
        <begin position="152"/>
        <end position="167"/>
    </location>
</feature>
<evidence type="ECO:0000256" key="12">
    <source>
        <dbReference type="ARBA" id="ARBA00022801"/>
    </source>
</evidence>
<evidence type="ECO:0000256" key="17">
    <source>
        <dbReference type="ARBA" id="ARBA00023004"/>
    </source>
</evidence>
<feature type="compositionally biased region" description="Basic residues" evidence="19">
    <location>
        <begin position="98"/>
        <end position="107"/>
    </location>
</feature>
<dbReference type="InterPro" id="IPR038659">
    <property type="entry name" value="AOX_sf"/>
</dbReference>
<dbReference type="InterPro" id="IPR029063">
    <property type="entry name" value="SAM-dependent_MTases_sf"/>
</dbReference>
<keyword evidence="22" id="KW-1185">Reference proteome</keyword>
<feature type="region of interest" description="Disordered" evidence="19">
    <location>
        <begin position="2004"/>
        <end position="2049"/>
    </location>
</feature>
<dbReference type="KEGG" id="aaf:AURANDRAFT_70672"/>
<keyword evidence="16" id="KW-0560">Oxidoreductase</keyword>
<dbReference type="Gene3D" id="3.40.50.1100">
    <property type="match status" value="2"/>
</dbReference>
<evidence type="ECO:0000256" key="18">
    <source>
        <dbReference type="ARBA" id="ARBA00023136"/>
    </source>
</evidence>
<evidence type="ECO:0000256" key="11">
    <source>
        <dbReference type="ARBA" id="ARBA00022723"/>
    </source>
</evidence>
<keyword evidence="13" id="KW-0663">Pyridoxal phosphate</keyword>
<evidence type="ECO:0000256" key="10">
    <source>
        <dbReference type="ARBA" id="ARBA00022692"/>
    </source>
</evidence>
<dbReference type="Pfam" id="PF01786">
    <property type="entry name" value="AOX"/>
    <property type="match status" value="1"/>
</dbReference>
<feature type="domain" description="Carrier" evidence="20">
    <location>
        <begin position="2741"/>
        <end position="2824"/>
    </location>
</feature>